<dbReference type="GO" id="GO:0003676">
    <property type="term" value="F:nucleic acid binding"/>
    <property type="evidence" value="ECO:0007669"/>
    <property type="project" value="InterPro"/>
</dbReference>
<reference evidence="13 14" key="1">
    <citation type="journal article" date="2021" name="Microb. Ecol.">
        <title>Candidatus Mesenet longicola: Novel Endosymbionts of Brontispa longissima that Induce Cytoplasmic Incompatibility.</title>
        <authorList>
            <person name="Takano S."/>
            <person name="Gotoh Y."/>
            <person name="Hayashi T."/>
        </authorList>
    </citation>
    <scope>NUCLEOTIDE SEQUENCE [LARGE SCALE GENOMIC DNA]</scope>
    <source>
        <strain evidence="13">L5</strain>
    </source>
</reference>
<evidence type="ECO:0000256" key="4">
    <source>
        <dbReference type="ARBA" id="ARBA00011245"/>
    </source>
</evidence>
<evidence type="ECO:0000256" key="9">
    <source>
        <dbReference type="ARBA" id="ARBA00022801"/>
    </source>
</evidence>
<dbReference type="EMBL" id="BNGU01000045">
    <property type="protein sequence ID" value="GHM59901.1"/>
    <property type="molecule type" value="Genomic_DNA"/>
</dbReference>
<organism evidence="13 14">
    <name type="scientific">Candidatus Mesenet longicola</name>
    <dbReference type="NCBI Taxonomy" id="1892558"/>
    <lineage>
        <taxon>Bacteria</taxon>
        <taxon>Pseudomonadati</taxon>
        <taxon>Pseudomonadota</taxon>
        <taxon>Alphaproteobacteria</taxon>
        <taxon>Rickettsiales</taxon>
        <taxon>Anaplasmataceae</taxon>
        <taxon>Candidatus Mesenet</taxon>
    </lineage>
</organism>
<dbReference type="InterPro" id="IPR002156">
    <property type="entry name" value="RNaseH_domain"/>
</dbReference>
<dbReference type="Gene3D" id="3.30.420.10">
    <property type="entry name" value="Ribonuclease H-like superfamily/Ribonuclease H"/>
    <property type="match status" value="1"/>
</dbReference>
<sequence length="149" mass="17125">MNDQKEVTIYTDGACSGNPGPGGWAAIILFNDERKDICGGEENTTNNKMELKAVISGIKALKTPCRVNVYTDSTYVKNGITEWIKKWKINNWRTSKNLKVKNLELWMELDEVTTRHSINWYWIKSHAGHKYNEEADCLARREICNLKTT</sequence>
<dbReference type="InterPro" id="IPR036397">
    <property type="entry name" value="RNaseH_sf"/>
</dbReference>
<dbReference type="SUPFAM" id="SSF53098">
    <property type="entry name" value="Ribonuclease H-like"/>
    <property type="match status" value="1"/>
</dbReference>
<dbReference type="PANTHER" id="PTHR10642:SF26">
    <property type="entry name" value="RIBONUCLEASE H1"/>
    <property type="match status" value="1"/>
</dbReference>
<accession>A0A8J3HQA9</accession>
<evidence type="ECO:0000313" key="13">
    <source>
        <dbReference type="EMBL" id="GHM59901.1"/>
    </source>
</evidence>
<evidence type="ECO:0000256" key="6">
    <source>
        <dbReference type="ARBA" id="ARBA00022722"/>
    </source>
</evidence>
<comment type="catalytic activity">
    <reaction evidence="1 11">
        <text>Endonucleolytic cleavage to 5'-phosphomonoester.</text>
        <dbReference type="EC" id="3.1.26.4"/>
    </reaction>
</comment>
<evidence type="ECO:0000259" key="12">
    <source>
        <dbReference type="PROSITE" id="PS50879"/>
    </source>
</evidence>
<keyword evidence="7 11" id="KW-0479">Metal-binding</keyword>
<evidence type="ECO:0000256" key="8">
    <source>
        <dbReference type="ARBA" id="ARBA00022759"/>
    </source>
</evidence>
<comment type="subcellular location">
    <subcellularLocation>
        <location evidence="11">Cytoplasm</location>
    </subcellularLocation>
</comment>
<dbReference type="GO" id="GO:0000287">
    <property type="term" value="F:magnesium ion binding"/>
    <property type="evidence" value="ECO:0007669"/>
    <property type="project" value="UniProtKB-UniRule"/>
</dbReference>
<comment type="function">
    <text evidence="2 11">Endonuclease that specifically degrades the RNA of RNA-DNA hybrids.</text>
</comment>
<keyword evidence="14" id="KW-1185">Reference proteome</keyword>
<keyword evidence="11" id="KW-0963">Cytoplasm</keyword>
<comment type="similarity">
    <text evidence="3 11">Belongs to the RNase H family.</text>
</comment>
<name>A0A8J3HQA9_9RICK</name>
<dbReference type="InterPro" id="IPR050092">
    <property type="entry name" value="RNase_H"/>
</dbReference>
<dbReference type="InterPro" id="IPR022892">
    <property type="entry name" value="RNaseHI"/>
</dbReference>
<comment type="cofactor">
    <cofactor evidence="11">
        <name>Mg(2+)</name>
        <dbReference type="ChEBI" id="CHEBI:18420"/>
    </cofactor>
    <text evidence="11">Binds 1 Mg(2+) ion per subunit. May bind a second metal ion at a regulatory site, or after substrate binding.</text>
</comment>
<evidence type="ECO:0000256" key="10">
    <source>
        <dbReference type="ARBA" id="ARBA00022842"/>
    </source>
</evidence>
<evidence type="ECO:0000256" key="5">
    <source>
        <dbReference type="ARBA" id="ARBA00012180"/>
    </source>
</evidence>
<evidence type="ECO:0000256" key="7">
    <source>
        <dbReference type="ARBA" id="ARBA00022723"/>
    </source>
</evidence>
<feature type="binding site" evidence="11">
    <location>
        <position position="12"/>
    </location>
    <ligand>
        <name>Mg(2+)</name>
        <dbReference type="ChEBI" id="CHEBI:18420"/>
        <label>2</label>
    </ligand>
</feature>
<gene>
    <name evidence="11 13" type="primary">rnhA</name>
    <name evidence="13" type="ORF">sL5_08940</name>
</gene>
<keyword evidence="8 11" id="KW-0255">Endonuclease</keyword>
<comment type="caution">
    <text evidence="13">The sequence shown here is derived from an EMBL/GenBank/DDBJ whole genome shotgun (WGS) entry which is preliminary data.</text>
</comment>
<dbReference type="InterPro" id="IPR012337">
    <property type="entry name" value="RNaseH-like_sf"/>
</dbReference>
<dbReference type="GO" id="GO:0043137">
    <property type="term" value="P:DNA replication, removal of RNA primer"/>
    <property type="evidence" value="ECO:0007669"/>
    <property type="project" value="TreeGrafter"/>
</dbReference>
<dbReference type="Pfam" id="PF00075">
    <property type="entry name" value="RNase_H"/>
    <property type="match status" value="1"/>
</dbReference>
<feature type="binding site" evidence="11">
    <location>
        <position position="12"/>
    </location>
    <ligand>
        <name>Mg(2+)</name>
        <dbReference type="ChEBI" id="CHEBI:18420"/>
        <label>1</label>
    </ligand>
</feature>
<dbReference type="PROSITE" id="PS50879">
    <property type="entry name" value="RNASE_H_1"/>
    <property type="match status" value="1"/>
</dbReference>
<dbReference type="AlphaFoldDB" id="A0A8J3HQA9"/>
<keyword evidence="9 11" id="KW-0378">Hydrolase</keyword>
<dbReference type="GO" id="GO:0005737">
    <property type="term" value="C:cytoplasm"/>
    <property type="evidence" value="ECO:0007669"/>
    <property type="project" value="UniProtKB-SubCell"/>
</dbReference>
<dbReference type="Proteomes" id="UP000637906">
    <property type="component" value="Unassembled WGS sequence"/>
</dbReference>
<feature type="domain" description="RNase H type-1" evidence="12">
    <location>
        <begin position="3"/>
        <end position="144"/>
    </location>
</feature>
<dbReference type="PANTHER" id="PTHR10642">
    <property type="entry name" value="RIBONUCLEASE H1"/>
    <property type="match status" value="1"/>
</dbReference>
<dbReference type="CDD" id="cd09278">
    <property type="entry name" value="RNase_HI_prokaryote_like"/>
    <property type="match status" value="1"/>
</dbReference>
<evidence type="ECO:0000313" key="14">
    <source>
        <dbReference type="Proteomes" id="UP000637906"/>
    </source>
</evidence>
<keyword evidence="6 11" id="KW-0540">Nuclease</keyword>
<proteinExistence type="inferred from homology"/>
<evidence type="ECO:0000256" key="11">
    <source>
        <dbReference type="HAMAP-Rule" id="MF_00042"/>
    </source>
</evidence>
<dbReference type="FunFam" id="3.30.420.10:FF:000089">
    <property type="entry name" value="Ribonuclease H"/>
    <property type="match status" value="1"/>
</dbReference>
<feature type="binding site" evidence="11">
    <location>
        <position position="72"/>
    </location>
    <ligand>
        <name>Mg(2+)</name>
        <dbReference type="ChEBI" id="CHEBI:18420"/>
        <label>1</label>
    </ligand>
</feature>
<dbReference type="NCBIfam" id="NF001236">
    <property type="entry name" value="PRK00203.1"/>
    <property type="match status" value="1"/>
</dbReference>
<keyword evidence="10 11" id="KW-0460">Magnesium</keyword>
<feature type="binding site" evidence="11">
    <location>
        <position position="136"/>
    </location>
    <ligand>
        <name>Mg(2+)</name>
        <dbReference type="ChEBI" id="CHEBI:18420"/>
        <label>2</label>
    </ligand>
</feature>
<evidence type="ECO:0000256" key="2">
    <source>
        <dbReference type="ARBA" id="ARBA00004065"/>
    </source>
</evidence>
<dbReference type="GO" id="GO:0004523">
    <property type="term" value="F:RNA-DNA hybrid ribonuclease activity"/>
    <property type="evidence" value="ECO:0007669"/>
    <property type="project" value="UniProtKB-UniRule"/>
</dbReference>
<protein>
    <recommendedName>
        <fullName evidence="5 11">Ribonuclease H</fullName>
        <shortName evidence="11">RNase H</shortName>
        <ecNumber evidence="5 11">3.1.26.4</ecNumber>
    </recommendedName>
</protein>
<dbReference type="EC" id="3.1.26.4" evidence="5 11"/>
<evidence type="ECO:0000256" key="3">
    <source>
        <dbReference type="ARBA" id="ARBA00005300"/>
    </source>
</evidence>
<evidence type="ECO:0000256" key="1">
    <source>
        <dbReference type="ARBA" id="ARBA00000077"/>
    </source>
</evidence>
<comment type="subunit">
    <text evidence="4 11">Monomer.</text>
</comment>
<feature type="binding site" evidence="11">
    <location>
        <position position="50"/>
    </location>
    <ligand>
        <name>Mg(2+)</name>
        <dbReference type="ChEBI" id="CHEBI:18420"/>
        <label>1</label>
    </ligand>
</feature>
<dbReference type="HAMAP" id="MF_00042">
    <property type="entry name" value="RNase_H"/>
    <property type="match status" value="1"/>
</dbReference>